<evidence type="ECO:0000313" key="1">
    <source>
        <dbReference type="EMBL" id="EUB60196.1"/>
    </source>
</evidence>
<dbReference type="KEGG" id="egl:EGR_04906"/>
<gene>
    <name evidence="1" type="ORF">EGR_04906</name>
</gene>
<keyword evidence="2" id="KW-1185">Reference proteome</keyword>
<evidence type="ECO:0000313" key="2">
    <source>
        <dbReference type="Proteomes" id="UP000019149"/>
    </source>
</evidence>
<dbReference type="GeneID" id="36340621"/>
<dbReference type="AlphaFoldDB" id="W6UGR8"/>
<dbReference type="RefSeq" id="XP_024351392.1">
    <property type="nucleotide sequence ID" value="XM_024494155.1"/>
</dbReference>
<accession>W6UGR8</accession>
<dbReference type="Proteomes" id="UP000019149">
    <property type="component" value="Unassembled WGS sequence"/>
</dbReference>
<comment type="caution">
    <text evidence="1">The sequence shown here is derived from an EMBL/GenBank/DDBJ whole genome shotgun (WGS) entry which is preliminary data.</text>
</comment>
<organism evidence="1 2">
    <name type="scientific">Echinococcus granulosus</name>
    <name type="common">Hydatid tapeworm</name>
    <dbReference type="NCBI Taxonomy" id="6210"/>
    <lineage>
        <taxon>Eukaryota</taxon>
        <taxon>Metazoa</taxon>
        <taxon>Spiralia</taxon>
        <taxon>Lophotrochozoa</taxon>
        <taxon>Platyhelminthes</taxon>
        <taxon>Cestoda</taxon>
        <taxon>Eucestoda</taxon>
        <taxon>Cyclophyllidea</taxon>
        <taxon>Taeniidae</taxon>
        <taxon>Echinococcus</taxon>
        <taxon>Echinococcus granulosus group</taxon>
    </lineage>
</organism>
<proteinExistence type="predicted"/>
<dbReference type="EMBL" id="APAU02000033">
    <property type="protein sequence ID" value="EUB60196.1"/>
    <property type="molecule type" value="Genomic_DNA"/>
</dbReference>
<sequence>MHHSPTIHFQCTTTMIPSLVENCCQSNAQICHLNGNGRMMVEGGAAEECKKFSDAASVDICEMLLHNTPLKFKWRYFMLLEHQAEVSLIHLNRPQRLIVQTGSISPKTREHNYSSQILLFYS</sequence>
<reference evidence="1 2" key="1">
    <citation type="journal article" date="2013" name="Nat. Genet.">
        <title>The genome of the hydatid tapeworm Echinococcus granulosus.</title>
        <authorList>
            <person name="Zheng H."/>
            <person name="Zhang W."/>
            <person name="Zhang L."/>
            <person name="Zhang Z."/>
            <person name="Li J."/>
            <person name="Lu G."/>
            <person name="Zhu Y."/>
            <person name="Wang Y."/>
            <person name="Huang Y."/>
            <person name="Liu J."/>
            <person name="Kang H."/>
            <person name="Chen J."/>
            <person name="Wang L."/>
            <person name="Chen A."/>
            <person name="Yu S."/>
            <person name="Gao Z."/>
            <person name="Jin L."/>
            <person name="Gu W."/>
            <person name="Wang Z."/>
            <person name="Zhao L."/>
            <person name="Shi B."/>
            <person name="Wen H."/>
            <person name="Lin R."/>
            <person name="Jones M.K."/>
            <person name="Brejova B."/>
            <person name="Vinar T."/>
            <person name="Zhao G."/>
            <person name="McManus D.P."/>
            <person name="Chen Z."/>
            <person name="Zhou Y."/>
            <person name="Wang S."/>
        </authorList>
    </citation>
    <scope>NUCLEOTIDE SEQUENCE [LARGE SCALE GENOMIC DNA]</scope>
</reference>
<dbReference type="CTD" id="36340621"/>
<name>W6UGR8_ECHGR</name>
<protein>
    <submittedName>
        <fullName evidence="1">Uncharacterized protein</fullName>
    </submittedName>
</protein>